<dbReference type="InterPro" id="IPR002347">
    <property type="entry name" value="SDR_fam"/>
</dbReference>
<dbReference type="InParanoid" id="A0A6J0C154"/>
<dbReference type="GO" id="GO:0016616">
    <property type="term" value="F:oxidoreductase activity, acting on the CH-OH group of donors, NAD or NADP as acceptor"/>
    <property type="evidence" value="ECO:0007669"/>
    <property type="project" value="UniProtKB-ARBA"/>
</dbReference>
<dbReference type="SUPFAM" id="SSF51735">
    <property type="entry name" value="NAD(P)-binding Rossmann-fold domains"/>
    <property type="match status" value="1"/>
</dbReference>
<dbReference type="Proteomes" id="UP000829291">
    <property type="component" value="Chromosome 6"/>
</dbReference>
<evidence type="ECO:0000313" key="5">
    <source>
        <dbReference type="RefSeq" id="XP_015520184.2"/>
    </source>
</evidence>
<gene>
    <name evidence="5" type="primary">LOC107224591</name>
</gene>
<dbReference type="InterPro" id="IPR020904">
    <property type="entry name" value="Sc_DH/Rdtase_CS"/>
</dbReference>
<keyword evidence="4" id="KW-1185">Reference proteome</keyword>
<sequence>MIHRTLLGMLYINMEARTVDRNSTHSENMDRWVGKAAIVTGASAGIGEKIAEALVKEDLLVIGLGRRLENLKALEKRLQGAKGKFYPKQCDITNTEEFQGVFKWVDTKFGGVHVLVNNAGLWTPKRFIDDDIEGFRKILDLNVMASAVGVKEAVASMRRRNIAGHIININSVLGHWLSFENPSSLYSTTKYAITVMTETVRRDLVAVGSKIKITSISPGVVKTDIVRAAGLSASEDYFSKCPCLEPEDIAAGLVYVLGTPEHVQITELTIRPVGEVL</sequence>
<dbReference type="PANTHER" id="PTHR43115">
    <property type="entry name" value="DEHYDROGENASE/REDUCTASE SDR FAMILY MEMBER 11"/>
    <property type="match status" value="1"/>
</dbReference>
<accession>A0A6J0C154</accession>
<dbReference type="AlphaFoldDB" id="A0A6J0C154"/>
<dbReference type="Pfam" id="PF00106">
    <property type="entry name" value="adh_short"/>
    <property type="match status" value="1"/>
</dbReference>
<comment type="similarity">
    <text evidence="1 3">Belongs to the short-chain dehydrogenases/reductases (SDR) family.</text>
</comment>
<dbReference type="PROSITE" id="PS00061">
    <property type="entry name" value="ADH_SHORT"/>
    <property type="match status" value="1"/>
</dbReference>
<dbReference type="InterPro" id="IPR036291">
    <property type="entry name" value="NAD(P)-bd_dom_sf"/>
</dbReference>
<name>A0A6J0C154_NEOLC</name>
<evidence type="ECO:0000256" key="3">
    <source>
        <dbReference type="RuleBase" id="RU000363"/>
    </source>
</evidence>
<dbReference type="RefSeq" id="XP_015520184.2">
    <property type="nucleotide sequence ID" value="XM_015664698.2"/>
</dbReference>
<protein>
    <submittedName>
        <fullName evidence="5">Farnesol dehydrogenase</fullName>
    </submittedName>
</protein>
<dbReference type="OrthoDB" id="1933717at2759"/>
<proteinExistence type="inferred from homology"/>
<dbReference type="GeneID" id="107224591"/>
<reference evidence="5" key="1">
    <citation type="submission" date="2025-08" db="UniProtKB">
        <authorList>
            <consortium name="RefSeq"/>
        </authorList>
    </citation>
    <scope>IDENTIFICATION</scope>
    <source>
        <tissue evidence="5">Thorax and Abdomen</tissue>
    </source>
</reference>
<dbReference type="Gene3D" id="3.40.50.720">
    <property type="entry name" value="NAD(P)-binding Rossmann-like Domain"/>
    <property type="match status" value="1"/>
</dbReference>
<dbReference type="KEGG" id="nlo:107224591"/>
<dbReference type="PANTHER" id="PTHR43115:SF4">
    <property type="entry name" value="DEHYDROGENASE_REDUCTASE SDR FAMILY MEMBER 11"/>
    <property type="match status" value="1"/>
</dbReference>
<dbReference type="PRINTS" id="PR00081">
    <property type="entry name" value="GDHRDH"/>
</dbReference>
<evidence type="ECO:0000256" key="1">
    <source>
        <dbReference type="ARBA" id="ARBA00006484"/>
    </source>
</evidence>
<organism evidence="5">
    <name type="scientific">Neodiprion lecontei</name>
    <name type="common">Redheaded pine sawfly</name>
    <dbReference type="NCBI Taxonomy" id="441921"/>
    <lineage>
        <taxon>Eukaryota</taxon>
        <taxon>Metazoa</taxon>
        <taxon>Ecdysozoa</taxon>
        <taxon>Arthropoda</taxon>
        <taxon>Hexapoda</taxon>
        <taxon>Insecta</taxon>
        <taxon>Pterygota</taxon>
        <taxon>Neoptera</taxon>
        <taxon>Endopterygota</taxon>
        <taxon>Hymenoptera</taxon>
        <taxon>Tenthredinoidea</taxon>
        <taxon>Diprionidae</taxon>
        <taxon>Diprioninae</taxon>
        <taxon>Neodiprion</taxon>
    </lineage>
</organism>
<dbReference type="PRINTS" id="PR00080">
    <property type="entry name" value="SDRFAMILY"/>
</dbReference>
<evidence type="ECO:0000256" key="2">
    <source>
        <dbReference type="ARBA" id="ARBA00023002"/>
    </source>
</evidence>
<dbReference type="FunCoup" id="A0A6J0C154">
    <property type="interactions" value="147"/>
</dbReference>
<evidence type="ECO:0000313" key="4">
    <source>
        <dbReference type="Proteomes" id="UP000829291"/>
    </source>
</evidence>
<keyword evidence="2" id="KW-0560">Oxidoreductase</keyword>